<dbReference type="CDD" id="cd01347">
    <property type="entry name" value="ligand_gated_channel"/>
    <property type="match status" value="1"/>
</dbReference>
<evidence type="ECO:0000256" key="3">
    <source>
        <dbReference type="ARBA" id="ARBA00022452"/>
    </source>
</evidence>
<dbReference type="InterPro" id="IPR037066">
    <property type="entry name" value="Plug_dom_sf"/>
</dbReference>
<evidence type="ECO:0000256" key="9">
    <source>
        <dbReference type="ARBA" id="ARBA00023237"/>
    </source>
</evidence>
<keyword evidence="6" id="KW-0406">Ion transport</keyword>
<dbReference type="Pfam" id="PF07715">
    <property type="entry name" value="Plug"/>
    <property type="match status" value="1"/>
</dbReference>
<keyword evidence="3 10" id="KW-1134">Transmembrane beta strand</keyword>
<dbReference type="RefSeq" id="WP_096872000.1">
    <property type="nucleotide sequence ID" value="NZ_CP010715.1"/>
</dbReference>
<evidence type="ECO:0000313" key="16">
    <source>
        <dbReference type="Proteomes" id="UP000218606"/>
    </source>
</evidence>
<dbReference type="InterPro" id="IPR012910">
    <property type="entry name" value="Plug_dom"/>
</dbReference>
<dbReference type="PROSITE" id="PS52016">
    <property type="entry name" value="TONB_DEPENDENT_REC_3"/>
    <property type="match status" value="1"/>
</dbReference>
<feature type="domain" description="TonB-dependent receptor plug" evidence="14">
    <location>
        <begin position="59"/>
        <end position="171"/>
    </location>
</feature>
<evidence type="ECO:0000256" key="4">
    <source>
        <dbReference type="ARBA" id="ARBA00022692"/>
    </source>
</evidence>
<dbReference type="EMBL" id="CP010767">
    <property type="protein sequence ID" value="ATG44224.1"/>
    <property type="molecule type" value="Genomic_DNA"/>
</dbReference>
<keyword evidence="7 11" id="KW-0798">TonB box</keyword>
<evidence type="ECO:0000256" key="10">
    <source>
        <dbReference type="PROSITE-ProRule" id="PRU01360"/>
    </source>
</evidence>
<dbReference type="Pfam" id="PF00593">
    <property type="entry name" value="TonB_dep_Rec_b-barrel"/>
    <property type="match status" value="1"/>
</dbReference>
<dbReference type="PANTHER" id="PTHR30069:SF53">
    <property type="entry name" value="COLICIN I RECEPTOR-RELATED"/>
    <property type="match status" value="1"/>
</dbReference>
<protein>
    <submittedName>
        <fullName evidence="15">Outer membrane cobalamin receptor protein</fullName>
    </submittedName>
</protein>
<keyword evidence="8 10" id="KW-0472">Membrane</keyword>
<dbReference type="GO" id="GO:0015344">
    <property type="term" value="F:siderophore uptake transmembrane transporter activity"/>
    <property type="evidence" value="ECO:0007669"/>
    <property type="project" value="TreeGrafter"/>
</dbReference>
<keyword evidence="9 10" id="KW-0998">Cell outer membrane</keyword>
<evidence type="ECO:0000259" key="13">
    <source>
        <dbReference type="Pfam" id="PF00593"/>
    </source>
</evidence>
<dbReference type="InterPro" id="IPR039426">
    <property type="entry name" value="TonB-dep_rcpt-like"/>
</dbReference>
<evidence type="ECO:0000256" key="1">
    <source>
        <dbReference type="ARBA" id="ARBA00004571"/>
    </source>
</evidence>
<evidence type="ECO:0000256" key="6">
    <source>
        <dbReference type="ARBA" id="ARBA00023065"/>
    </source>
</evidence>
<evidence type="ECO:0000259" key="14">
    <source>
        <dbReference type="Pfam" id="PF07715"/>
    </source>
</evidence>
<sequence length="676" mass="73998">MTLFTSRHALIPLASIVLHFPTLVFAETSDGNANETGSGEVFQLDPILVTATGFEQLLSDAPASVTVIDRSEIESRPGDSIVDLIGDSVGVSIQQEGKLLGGDITIRGLSEDYVALLVDGKPLGASQSAYYNGWGAGQLTTFLPPNAMIERVEVIRGPMSSLYGTSAMGGVVNVITKKTSDVWTGEVTLGYTLQENSQSSDDKTLQYYLTGPLIAGRLNLSLFGDTSERAEDRYVGGFPEGKLNTHGARLNWIMSDRQDLAFEIGRSDLDYELTSVTSSRTNSYVDTERTYGALTHTFKWDNGAETVSYLSHERVDIDNGALDPAVAALQPAYLSSYDVTILNSKTTVGWQDHKTTFGFDYRYEATSHERARFIGSINTDLTRWQFGVFAEDDWEITPDLTLTAGLRFDENENYGSTVTPRLYAVYRLNDAVTLRGGYSAGFLTPELKQADGNIVEQSGRGAAWDIGNTNLQPEGTDTFEVGVAYQSAAGWQASVTAFHTKFDNKIDQEVICETPVGTPASCSFNGQTRDFIRQYVNVDKAELQGIEATLDIPLGNFDVRANYTYSDSEYLTGENAGNSFNEVPDHLFNLRLGWAPNERTNVWSSLTYRSEATSELLDSAVSPARTLVDLGVSYQVTDAARLNATVYNVFDREVLQSVDGTTLDGRRLFVGLTTSF</sequence>
<feature type="chain" id="PRO_5042961122" evidence="12">
    <location>
        <begin position="27"/>
        <end position="676"/>
    </location>
</feature>
<evidence type="ECO:0000256" key="12">
    <source>
        <dbReference type="SAM" id="SignalP"/>
    </source>
</evidence>
<dbReference type="PANTHER" id="PTHR30069">
    <property type="entry name" value="TONB-DEPENDENT OUTER MEMBRANE RECEPTOR"/>
    <property type="match status" value="1"/>
</dbReference>
<evidence type="ECO:0000256" key="7">
    <source>
        <dbReference type="ARBA" id="ARBA00023077"/>
    </source>
</evidence>
<name>A0AAN1GSB4_9RHOB</name>
<keyword evidence="5 12" id="KW-0732">Signal</keyword>
<dbReference type="Proteomes" id="UP000218606">
    <property type="component" value="Chromosome"/>
</dbReference>
<keyword evidence="15" id="KW-0675">Receptor</keyword>
<dbReference type="Gene3D" id="2.40.170.20">
    <property type="entry name" value="TonB-dependent receptor, beta-barrel domain"/>
    <property type="match status" value="1"/>
</dbReference>
<evidence type="ECO:0000256" key="2">
    <source>
        <dbReference type="ARBA" id="ARBA00022448"/>
    </source>
</evidence>
<feature type="signal peptide" evidence="12">
    <location>
        <begin position="1"/>
        <end position="26"/>
    </location>
</feature>
<reference evidence="15 16" key="1">
    <citation type="journal article" date="2017" name="Front. Microbiol.">
        <title>Phaeobacter piscinae sp. nov., a species of the Roseobacter group and potential aquaculture probiont.</title>
        <authorList>
            <person name="Sonnenschein E.C."/>
            <person name="Phippen C.B.W."/>
            <person name="Nielsen K.F."/>
            <person name="Mateiu R.V."/>
            <person name="Melchiorsen J."/>
            <person name="Gram L."/>
            <person name="Overmann J."/>
            <person name="Freese H.M."/>
        </authorList>
    </citation>
    <scope>NUCLEOTIDE SEQUENCE [LARGE SCALE GENOMIC DNA]</scope>
    <source>
        <strain evidence="15 16">P13</strain>
    </source>
</reference>
<dbReference type="InterPro" id="IPR036942">
    <property type="entry name" value="Beta-barrel_TonB_sf"/>
</dbReference>
<evidence type="ECO:0000313" key="15">
    <source>
        <dbReference type="EMBL" id="ATG44224.1"/>
    </source>
</evidence>
<gene>
    <name evidence="15" type="ORF">PhaeoP13_02303</name>
</gene>
<dbReference type="SUPFAM" id="SSF56935">
    <property type="entry name" value="Porins"/>
    <property type="match status" value="1"/>
</dbReference>
<evidence type="ECO:0000256" key="8">
    <source>
        <dbReference type="ARBA" id="ARBA00023136"/>
    </source>
</evidence>
<proteinExistence type="inferred from homology"/>
<dbReference type="InterPro" id="IPR000531">
    <property type="entry name" value="Beta-barrel_TonB"/>
</dbReference>
<keyword evidence="4 10" id="KW-0812">Transmembrane</keyword>
<keyword evidence="2 10" id="KW-0813">Transport</keyword>
<accession>A0AAN1GSB4</accession>
<comment type="similarity">
    <text evidence="10 11">Belongs to the TonB-dependent receptor family.</text>
</comment>
<evidence type="ECO:0000256" key="11">
    <source>
        <dbReference type="RuleBase" id="RU003357"/>
    </source>
</evidence>
<organism evidence="15 16">
    <name type="scientific">Phaeobacter piscinae</name>
    <dbReference type="NCBI Taxonomy" id="1580596"/>
    <lineage>
        <taxon>Bacteria</taxon>
        <taxon>Pseudomonadati</taxon>
        <taxon>Pseudomonadota</taxon>
        <taxon>Alphaproteobacteria</taxon>
        <taxon>Rhodobacterales</taxon>
        <taxon>Roseobacteraceae</taxon>
        <taxon>Phaeobacter</taxon>
    </lineage>
</organism>
<comment type="subcellular location">
    <subcellularLocation>
        <location evidence="1 10">Cell outer membrane</location>
        <topology evidence="1 10">Multi-pass membrane protein</topology>
    </subcellularLocation>
</comment>
<dbReference type="Gene3D" id="2.170.130.10">
    <property type="entry name" value="TonB-dependent receptor, plug domain"/>
    <property type="match status" value="1"/>
</dbReference>
<dbReference type="AlphaFoldDB" id="A0AAN1GSB4"/>
<evidence type="ECO:0000256" key="5">
    <source>
        <dbReference type="ARBA" id="ARBA00022729"/>
    </source>
</evidence>
<dbReference type="GO" id="GO:0044718">
    <property type="term" value="P:siderophore transmembrane transport"/>
    <property type="evidence" value="ECO:0007669"/>
    <property type="project" value="TreeGrafter"/>
</dbReference>
<feature type="domain" description="TonB-dependent receptor-like beta-barrel" evidence="13">
    <location>
        <begin position="206"/>
        <end position="649"/>
    </location>
</feature>
<dbReference type="GO" id="GO:0009279">
    <property type="term" value="C:cell outer membrane"/>
    <property type="evidence" value="ECO:0007669"/>
    <property type="project" value="UniProtKB-SubCell"/>
</dbReference>